<keyword evidence="2" id="KW-0540">Nuclease</keyword>
<dbReference type="RefSeq" id="WP_051537724.1">
    <property type="nucleotide sequence ID" value="NZ_FSRO01000001.1"/>
</dbReference>
<keyword evidence="2" id="KW-0255">Endonuclease</keyword>
<organism evidence="2 3">
    <name type="scientific">Nitrosomonas cryotolerans ATCC 49181</name>
    <dbReference type="NCBI Taxonomy" id="1131553"/>
    <lineage>
        <taxon>Bacteria</taxon>
        <taxon>Pseudomonadati</taxon>
        <taxon>Pseudomonadota</taxon>
        <taxon>Betaproteobacteria</taxon>
        <taxon>Nitrosomonadales</taxon>
        <taxon>Nitrosomonadaceae</taxon>
        <taxon>Nitrosomonas</taxon>
    </lineage>
</organism>
<evidence type="ECO:0000313" key="2">
    <source>
        <dbReference type="EMBL" id="SIO29068.1"/>
    </source>
</evidence>
<dbReference type="Proteomes" id="UP000185062">
    <property type="component" value="Unassembled WGS sequence"/>
</dbReference>
<keyword evidence="2" id="KW-0378">Hydrolase</keyword>
<name>A0A1N6IAJ6_9PROT</name>
<dbReference type="eggNOG" id="COG3440">
    <property type="taxonomic scope" value="Bacteria"/>
</dbReference>
<sequence>MKIVTTLEQIEKNIVELERGRAARGKELEEYRALIKRGTCFLPYESQRSLSFAPSRFVGYIDNKLAIHANNPKRDGRITNVAINGILGARPSAHTDLEQAYKEFCETIGVTPAERGAFGIERKYWIATKAFENFGKEKRAESSINQDPDLSETERQQLVRARIGQGVFREKIITEWRKCCVTGCDYVGVLRASHIKPWRDSTNGERLDKFNGLLLSPNLDVLFDKGLISFGDNGEVLISSRLPDSTRKALGCPKDAKVRLQPEHEEYMKWHRKNVFLGRGITTRPNGRA</sequence>
<dbReference type="Pfam" id="PF13391">
    <property type="entry name" value="HNH_2"/>
    <property type="match status" value="1"/>
</dbReference>
<evidence type="ECO:0000259" key="1">
    <source>
        <dbReference type="Pfam" id="PF13391"/>
    </source>
</evidence>
<evidence type="ECO:0000313" key="3">
    <source>
        <dbReference type="Proteomes" id="UP000185062"/>
    </source>
</evidence>
<reference evidence="2 3" key="1">
    <citation type="submission" date="2016-12" db="EMBL/GenBank/DDBJ databases">
        <authorList>
            <person name="Song W.-J."/>
            <person name="Kurnit D.M."/>
        </authorList>
    </citation>
    <scope>NUCLEOTIDE SEQUENCE [LARGE SCALE GENOMIC DNA]</scope>
    <source>
        <strain evidence="2 3">ATCC 49181</strain>
    </source>
</reference>
<gene>
    <name evidence="2" type="ORF">SAMN02743940_1677</name>
</gene>
<accession>A0A1N6IAJ6</accession>
<dbReference type="AlphaFoldDB" id="A0A1N6IAJ6"/>
<keyword evidence="3" id="KW-1185">Reference proteome</keyword>
<proteinExistence type="predicted"/>
<dbReference type="InterPro" id="IPR003615">
    <property type="entry name" value="HNH_nuc"/>
</dbReference>
<protein>
    <submittedName>
        <fullName evidence="2">HNH endonuclease</fullName>
    </submittedName>
</protein>
<dbReference type="EMBL" id="FSRO01000001">
    <property type="protein sequence ID" value="SIO29068.1"/>
    <property type="molecule type" value="Genomic_DNA"/>
</dbReference>
<feature type="domain" description="HNH nuclease" evidence="1">
    <location>
        <begin position="179"/>
        <end position="230"/>
    </location>
</feature>
<dbReference type="GO" id="GO:0004519">
    <property type="term" value="F:endonuclease activity"/>
    <property type="evidence" value="ECO:0007669"/>
    <property type="project" value="UniProtKB-KW"/>
</dbReference>